<dbReference type="OrthoDB" id="691490at2759"/>
<accession>A0A5A7Q4H6</accession>
<name>A0A5A7Q4H6_STRAF</name>
<evidence type="ECO:0000313" key="1">
    <source>
        <dbReference type="EMBL" id="GER39788.1"/>
    </source>
</evidence>
<dbReference type="EMBL" id="BKCP01005738">
    <property type="protein sequence ID" value="GER39788.1"/>
    <property type="molecule type" value="Genomic_DNA"/>
</dbReference>
<gene>
    <name evidence="1" type="ORF">STAS_16421</name>
</gene>
<evidence type="ECO:0000313" key="2">
    <source>
        <dbReference type="Proteomes" id="UP000325081"/>
    </source>
</evidence>
<organism evidence="1 2">
    <name type="scientific">Striga asiatica</name>
    <name type="common">Asiatic witchweed</name>
    <name type="synonym">Buchnera asiatica</name>
    <dbReference type="NCBI Taxonomy" id="4170"/>
    <lineage>
        <taxon>Eukaryota</taxon>
        <taxon>Viridiplantae</taxon>
        <taxon>Streptophyta</taxon>
        <taxon>Embryophyta</taxon>
        <taxon>Tracheophyta</taxon>
        <taxon>Spermatophyta</taxon>
        <taxon>Magnoliopsida</taxon>
        <taxon>eudicotyledons</taxon>
        <taxon>Gunneridae</taxon>
        <taxon>Pentapetalae</taxon>
        <taxon>asterids</taxon>
        <taxon>lamiids</taxon>
        <taxon>Lamiales</taxon>
        <taxon>Orobanchaceae</taxon>
        <taxon>Buchnereae</taxon>
        <taxon>Striga</taxon>
    </lineage>
</organism>
<protein>
    <submittedName>
        <fullName evidence="1">Cytochrome P450</fullName>
    </submittedName>
</protein>
<proteinExistence type="predicted"/>
<comment type="caution">
    <text evidence="1">The sequence shown here is derived from an EMBL/GenBank/DDBJ whole genome shotgun (WGS) entry which is preliminary data.</text>
</comment>
<reference evidence="2" key="1">
    <citation type="journal article" date="2019" name="Curr. Biol.">
        <title>Genome Sequence of Striga asiatica Provides Insight into the Evolution of Plant Parasitism.</title>
        <authorList>
            <person name="Yoshida S."/>
            <person name="Kim S."/>
            <person name="Wafula E.K."/>
            <person name="Tanskanen J."/>
            <person name="Kim Y.M."/>
            <person name="Honaas L."/>
            <person name="Yang Z."/>
            <person name="Spallek T."/>
            <person name="Conn C.E."/>
            <person name="Ichihashi Y."/>
            <person name="Cheong K."/>
            <person name="Cui S."/>
            <person name="Der J.P."/>
            <person name="Gundlach H."/>
            <person name="Jiao Y."/>
            <person name="Hori C."/>
            <person name="Ishida J.K."/>
            <person name="Kasahara H."/>
            <person name="Kiba T."/>
            <person name="Kim M.S."/>
            <person name="Koo N."/>
            <person name="Laohavisit A."/>
            <person name="Lee Y.H."/>
            <person name="Lumba S."/>
            <person name="McCourt P."/>
            <person name="Mortimer J.C."/>
            <person name="Mutuku J.M."/>
            <person name="Nomura T."/>
            <person name="Sasaki-Sekimoto Y."/>
            <person name="Seto Y."/>
            <person name="Wang Y."/>
            <person name="Wakatake T."/>
            <person name="Sakakibara H."/>
            <person name="Demura T."/>
            <person name="Yamaguchi S."/>
            <person name="Yoneyama K."/>
            <person name="Manabe R.I."/>
            <person name="Nelson D.C."/>
            <person name="Schulman A.H."/>
            <person name="Timko M.P."/>
            <person name="dePamphilis C.W."/>
            <person name="Choi D."/>
            <person name="Shirasu K."/>
        </authorList>
    </citation>
    <scope>NUCLEOTIDE SEQUENCE [LARGE SCALE GENOMIC DNA]</scope>
    <source>
        <strain evidence="2">cv. UVA1</strain>
    </source>
</reference>
<sequence>MPSLSISPGPVPADTMEWRQTAEFNVERFCHCRKKVVTRTSWSDINPGRRYISCEKFKVCSSNFKTLIFLIWVKSIWVLDMFVHGTSAFLDFYSVCCNVVVMGSFAVVNNIYCNVNLGFDFN</sequence>
<keyword evidence="2" id="KW-1185">Reference proteome</keyword>
<dbReference type="Proteomes" id="UP000325081">
    <property type="component" value="Unassembled WGS sequence"/>
</dbReference>
<dbReference type="AlphaFoldDB" id="A0A5A7Q4H6"/>